<dbReference type="InterPro" id="IPR022642">
    <property type="entry name" value="CheR_C"/>
</dbReference>
<feature type="domain" description="PAS" evidence="7">
    <location>
        <begin position="534"/>
        <end position="578"/>
    </location>
</feature>
<evidence type="ECO:0000256" key="2">
    <source>
        <dbReference type="ARBA" id="ARBA00012534"/>
    </source>
</evidence>
<evidence type="ECO:0000259" key="8">
    <source>
        <dbReference type="PROSITE" id="PS50123"/>
    </source>
</evidence>
<dbReference type="GO" id="GO:0008983">
    <property type="term" value="F:protein-glutamate O-methyltransferase activity"/>
    <property type="evidence" value="ECO:0007669"/>
    <property type="project" value="UniProtKB-EC"/>
</dbReference>
<dbReference type="InterPro" id="IPR036804">
    <property type="entry name" value="CheR_N_sf"/>
</dbReference>
<dbReference type="InterPro" id="IPR035965">
    <property type="entry name" value="PAS-like_dom_sf"/>
</dbReference>
<dbReference type="Pfam" id="PF00989">
    <property type="entry name" value="PAS"/>
    <property type="match status" value="2"/>
</dbReference>
<dbReference type="Gene3D" id="1.10.287.620">
    <property type="entry name" value="Helix Hairpins"/>
    <property type="match status" value="1"/>
</dbReference>
<evidence type="ECO:0000256" key="1">
    <source>
        <dbReference type="ARBA" id="ARBA00001541"/>
    </source>
</evidence>
<dbReference type="InterPro" id="IPR000780">
    <property type="entry name" value="CheR_MeTrfase"/>
</dbReference>
<dbReference type="SUPFAM" id="SSF53335">
    <property type="entry name" value="S-adenosyl-L-methionine-dependent methyltransferases"/>
    <property type="match status" value="1"/>
</dbReference>
<dbReference type="CDD" id="cd02440">
    <property type="entry name" value="AdoMet_MTases"/>
    <property type="match status" value="1"/>
</dbReference>
<keyword evidence="3" id="KW-0489">Methyltransferase</keyword>
<dbReference type="InterPro" id="IPR013767">
    <property type="entry name" value="PAS_fold"/>
</dbReference>
<dbReference type="PANTHER" id="PTHR24422:SF10">
    <property type="entry name" value="CHEMOTAXIS PROTEIN METHYLTRANSFERASE 2"/>
    <property type="match status" value="1"/>
</dbReference>
<dbReference type="Gene3D" id="3.30.450.20">
    <property type="entry name" value="PAS domain"/>
    <property type="match status" value="2"/>
</dbReference>
<feature type="coiled-coil region" evidence="6">
    <location>
        <begin position="451"/>
        <end position="527"/>
    </location>
</feature>
<dbReference type="PROSITE" id="PS50123">
    <property type="entry name" value="CHER"/>
    <property type="match status" value="1"/>
</dbReference>
<keyword evidence="6" id="KW-0175">Coiled coil</keyword>
<comment type="catalytic activity">
    <reaction evidence="1">
        <text>L-glutamyl-[protein] + S-adenosyl-L-methionine = [protein]-L-glutamate 5-O-methyl ester + S-adenosyl-L-homocysteine</text>
        <dbReference type="Rhea" id="RHEA:24452"/>
        <dbReference type="Rhea" id="RHEA-COMP:10208"/>
        <dbReference type="Rhea" id="RHEA-COMP:10311"/>
        <dbReference type="ChEBI" id="CHEBI:29973"/>
        <dbReference type="ChEBI" id="CHEBI:57856"/>
        <dbReference type="ChEBI" id="CHEBI:59789"/>
        <dbReference type="ChEBI" id="CHEBI:82795"/>
        <dbReference type="EC" id="2.1.1.80"/>
    </reaction>
</comment>
<dbReference type="NCBIfam" id="TIGR00229">
    <property type="entry name" value="sensory_box"/>
    <property type="match status" value="2"/>
</dbReference>
<dbReference type="Pfam" id="PF01739">
    <property type="entry name" value="CheR"/>
    <property type="match status" value="1"/>
</dbReference>
<protein>
    <recommendedName>
        <fullName evidence="2">protein-glutamate O-methyltransferase</fullName>
        <ecNumber evidence="2">2.1.1.80</ecNumber>
    </recommendedName>
</protein>
<name>I7GED7_MYCS2</name>
<dbReference type="AlphaFoldDB" id="I7GED7"/>
<evidence type="ECO:0000256" key="6">
    <source>
        <dbReference type="SAM" id="Coils"/>
    </source>
</evidence>
<dbReference type="PROSITE" id="PS50112">
    <property type="entry name" value="PAS"/>
    <property type="match status" value="1"/>
</dbReference>
<dbReference type="GO" id="GO:0032259">
    <property type="term" value="P:methylation"/>
    <property type="evidence" value="ECO:0007669"/>
    <property type="project" value="UniProtKB-KW"/>
</dbReference>
<evidence type="ECO:0000256" key="4">
    <source>
        <dbReference type="ARBA" id="ARBA00022679"/>
    </source>
</evidence>
<dbReference type="KEGG" id="msg:MSMEI_5400"/>
<dbReference type="PRINTS" id="PR00996">
    <property type="entry name" value="CHERMTFRASE"/>
</dbReference>
<proteinExistence type="predicted"/>
<sequence length="653" mass="73760">MHTDHDRKNGLGADRSRELLLTASKVTVATHRGRWDEMEQADESFEALLRYMRDSRGFDFTGYKRTSLMRRVRHRMDQAGHDTFEEYLDVLQASSDEFSALFNTILINVTAFFRDPEAWEFIRSDVIPRMLAERGPDDPIRVWSAGCASGQEAYTLAMLLAEALGPDAFRQRVKIYATDVDEDALTEARAASYDARAVESVPPTLLSTYFEHVNGRYIFHKDLRRAVIFGRNDLVKDAPISRVDLLVCRNTLMYLNAETQRNVISRLHFALGAQGTLFLGHAEMLLSHADRFAPLNLKHRIFRKAAGSHSGIERYDPTAARYDRHGDLPGLTTVRDLAFRASPVAQIVVTGEDTVAMINQQAESIFGLSARDIGRLLRDLEISYRPVELRAYIEQCKVERRSARIQDVKWQRPGSETVWFEIHVNPLVDNENGLLGVSIVFFDVSATRALVDKVVQTNRQLEAAYEELQSTNEELETTNEELQSTVEELETTNEELQSTNEELETMNEELQSTNDELHTINDTLRDRSIELEDARTFLDSMVNSIQLGMVVVDREMHVVVWNRHCEDLWGLRADETVGTPLTSLDIGLPLDQVRPLIGNAFVDAGDPGEVVVDAVNRRGRAARIRVTCAPFRSPEGGVKGALLLMEDQLAAHS</sequence>
<reference evidence="9 10" key="1">
    <citation type="journal article" date="2007" name="Genome Biol.">
        <title>Interrupted coding sequences in Mycobacterium smegmatis: authentic mutations or sequencing errors?</title>
        <authorList>
            <person name="Deshayes C."/>
            <person name="Perrodou E."/>
            <person name="Gallien S."/>
            <person name="Euphrasie D."/>
            <person name="Schaeffer C."/>
            <person name="Van-Dorsselaer A."/>
            <person name="Poch O."/>
            <person name="Lecompte O."/>
            <person name="Reyrat J.M."/>
        </authorList>
    </citation>
    <scope>NUCLEOTIDE SEQUENCE [LARGE SCALE GENOMIC DNA]</scope>
    <source>
        <strain evidence="10">ATCC 700084 / mc(2)155</strain>
    </source>
</reference>
<dbReference type="CDD" id="cd00130">
    <property type="entry name" value="PAS"/>
    <property type="match status" value="2"/>
</dbReference>
<dbReference type="PANTHER" id="PTHR24422">
    <property type="entry name" value="CHEMOTAXIS PROTEIN METHYLTRANSFERASE"/>
    <property type="match status" value="1"/>
</dbReference>
<dbReference type="Gene3D" id="3.40.50.150">
    <property type="entry name" value="Vaccinia Virus protein VP39"/>
    <property type="match status" value="1"/>
</dbReference>
<reference evidence="9 10" key="2">
    <citation type="journal article" date="2009" name="Genome Res.">
        <title>Ortho-proteogenomics: multiple proteomes investigation through orthology and a new MS-based protocol.</title>
        <authorList>
            <person name="Gallien S."/>
            <person name="Perrodou E."/>
            <person name="Carapito C."/>
            <person name="Deshayes C."/>
            <person name="Reyrat J.M."/>
            <person name="Van Dorsselaer A."/>
            <person name="Poch O."/>
            <person name="Schaeffer C."/>
            <person name="Lecompte O."/>
        </authorList>
    </citation>
    <scope>NUCLEOTIDE SEQUENCE [LARGE SCALE GENOMIC DNA]</scope>
    <source>
        <strain evidence="10">ATCC 700084 / mc(2)155</strain>
    </source>
</reference>
<dbReference type="InterPro" id="IPR000014">
    <property type="entry name" value="PAS"/>
</dbReference>
<dbReference type="SUPFAM" id="SSF90257">
    <property type="entry name" value="Myosin rod fragments"/>
    <property type="match status" value="1"/>
</dbReference>
<feature type="domain" description="CheR-type methyltransferase" evidence="8">
    <location>
        <begin position="37"/>
        <end position="325"/>
    </location>
</feature>
<dbReference type="Proteomes" id="UP000006158">
    <property type="component" value="Chromosome"/>
</dbReference>
<dbReference type="EC" id="2.1.1.80" evidence="2"/>
<dbReference type="SMART" id="SM00138">
    <property type="entry name" value="MeTrc"/>
    <property type="match status" value="1"/>
</dbReference>
<dbReference type="PATRIC" id="fig|246196.56.peg.5525"/>
<dbReference type="SUPFAM" id="SSF47757">
    <property type="entry name" value="Chemotaxis receptor methyltransferase CheR, N-terminal domain"/>
    <property type="match status" value="1"/>
</dbReference>
<keyword evidence="4" id="KW-0808">Transferase</keyword>
<dbReference type="GO" id="GO:0006355">
    <property type="term" value="P:regulation of DNA-templated transcription"/>
    <property type="evidence" value="ECO:0007669"/>
    <property type="project" value="InterPro"/>
</dbReference>
<dbReference type="InterPro" id="IPR029063">
    <property type="entry name" value="SAM-dependent_MTases_sf"/>
</dbReference>
<dbReference type="SMART" id="SM00091">
    <property type="entry name" value="PAS"/>
    <property type="match status" value="2"/>
</dbReference>
<evidence type="ECO:0000313" key="10">
    <source>
        <dbReference type="Proteomes" id="UP000006158"/>
    </source>
</evidence>
<evidence type="ECO:0000256" key="3">
    <source>
        <dbReference type="ARBA" id="ARBA00022603"/>
    </source>
</evidence>
<gene>
    <name evidence="9" type="ordered locus">MSMEI_5400</name>
</gene>
<dbReference type="SUPFAM" id="SSF55785">
    <property type="entry name" value="PYP-like sensor domain (PAS domain)"/>
    <property type="match status" value="2"/>
</dbReference>
<evidence type="ECO:0000256" key="5">
    <source>
        <dbReference type="ARBA" id="ARBA00022691"/>
    </source>
</evidence>
<dbReference type="InterPro" id="IPR022641">
    <property type="entry name" value="CheR_N"/>
</dbReference>
<keyword evidence="5" id="KW-0949">S-adenosyl-L-methionine</keyword>
<dbReference type="Gene3D" id="1.10.155.10">
    <property type="entry name" value="Chemotaxis receptor methyltransferase CheR, N-terminal domain"/>
    <property type="match status" value="1"/>
</dbReference>
<evidence type="ECO:0000313" key="9">
    <source>
        <dbReference type="EMBL" id="AFP41841.1"/>
    </source>
</evidence>
<accession>I7GED7</accession>
<organism evidence="9 10">
    <name type="scientific">Mycolicibacterium smegmatis (strain ATCC 700084 / mc(2)155)</name>
    <name type="common">Mycobacterium smegmatis</name>
    <dbReference type="NCBI Taxonomy" id="246196"/>
    <lineage>
        <taxon>Bacteria</taxon>
        <taxon>Bacillati</taxon>
        <taxon>Actinomycetota</taxon>
        <taxon>Actinomycetes</taxon>
        <taxon>Mycobacteriales</taxon>
        <taxon>Mycobacteriaceae</taxon>
        <taxon>Mycolicibacterium</taxon>
    </lineage>
</organism>
<dbReference type="InterPro" id="IPR050903">
    <property type="entry name" value="Bact_Chemotaxis_MeTrfase"/>
</dbReference>
<evidence type="ECO:0000259" key="7">
    <source>
        <dbReference type="PROSITE" id="PS50112"/>
    </source>
</evidence>
<dbReference type="EMBL" id="CP001663">
    <property type="protein sequence ID" value="AFP41841.1"/>
    <property type="molecule type" value="Genomic_DNA"/>
</dbReference>
<dbReference type="Pfam" id="PF03705">
    <property type="entry name" value="CheR_N"/>
    <property type="match status" value="1"/>
</dbReference>